<feature type="compositionally biased region" description="Basic and acidic residues" evidence="1">
    <location>
        <begin position="407"/>
        <end position="417"/>
    </location>
</feature>
<feature type="compositionally biased region" description="Low complexity" evidence="1">
    <location>
        <begin position="65"/>
        <end position="85"/>
    </location>
</feature>
<dbReference type="Proteomes" id="UP001271007">
    <property type="component" value="Unassembled WGS sequence"/>
</dbReference>
<feature type="compositionally biased region" description="Polar residues" evidence="1">
    <location>
        <begin position="520"/>
        <end position="552"/>
    </location>
</feature>
<dbReference type="EMBL" id="JAWDJX010000017">
    <property type="protein sequence ID" value="KAK3053070.1"/>
    <property type="molecule type" value="Genomic_DNA"/>
</dbReference>
<feature type="compositionally biased region" description="Polar residues" evidence="1">
    <location>
        <begin position="116"/>
        <end position="129"/>
    </location>
</feature>
<feature type="region of interest" description="Disordered" evidence="1">
    <location>
        <begin position="1"/>
        <end position="189"/>
    </location>
</feature>
<gene>
    <name evidence="2" type="ORF">LTR09_005696</name>
</gene>
<feature type="region of interest" description="Disordered" evidence="1">
    <location>
        <begin position="464"/>
        <end position="602"/>
    </location>
</feature>
<feature type="compositionally biased region" description="Basic and acidic residues" evidence="1">
    <location>
        <begin position="268"/>
        <end position="290"/>
    </location>
</feature>
<evidence type="ECO:0000256" key="1">
    <source>
        <dbReference type="SAM" id="MobiDB-lite"/>
    </source>
</evidence>
<reference evidence="2" key="1">
    <citation type="submission" date="2023-04" db="EMBL/GenBank/DDBJ databases">
        <title>Black Yeasts Isolated from many extreme environments.</title>
        <authorList>
            <person name="Coleine C."/>
            <person name="Stajich J.E."/>
            <person name="Selbmann L."/>
        </authorList>
    </citation>
    <scope>NUCLEOTIDE SEQUENCE</scope>
    <source>
        <strain evidence="2">CCFEE 5312</strain>
    </source>
</reference>
<protein>
    <submittedName>
        <fullName evidence="2">Uncharacterized protein</fullName>
    </submittedName>
</protein>
<feature type="compositionally biased region" description="Basic and acidic residues" evidence="1">
    <location>
        <begin position="491"/>
        <end position="512"/>
    </location>
</feature>
<feature type="region of interest" description="Disordered" evidence="1">
    <location>
        <begin position="204"/>
        <end position="417"/>
    </location>
</feature>
<feature type="compositionally biased region" description="Basic and acidic residues" evidence="1">
    <location>
        <begin position="1"/>
        <end position="18"/>
    </location>
</feature>
<evidence type="ECO:0000313" key="3">
    <source>
        <dbReference type="Proteomes" id="UP001271007"/>
    </source>
</evidence>
<organism evidence="2 3">
    <name type="scientific">Extremus antarcticus</name>
    <dbReference type="NCBI Taxonomy" id="702011"/>
    <lineage>
        <taxon>Eukaryota</taxon>
        <taxon>Fungi</taxon>
        <taxon>Dikarya</taxon>
        <taxon>Ascomycota</taxon>
        <taxon>Pezizomycotina</taxon>
        <taxon>Dothideomycetes</taxon>
        <taxon>Dothideomycetidae</taxon>
        <taxon>Mycosphaerellales</taxon>
        <taxon>Extremaceae</taxon>
        <taxon>Extremus</taxon>
    </lineage>
</organism>
<dbReference type="AlphaFoldDB" id="A0AAJ0DFR1"/>
<feature type="compositionally biased region" description="Low complexity" evidence="1">
    <location>
        <begin position="372"/>
        <end position="383"/>
    </location>
</feature>
<proteinExistence type="predicted"/>
<feature type="compositionally biased region" description="Low complexity" evidence="1">
    <location>
        <begin position="20"/>
        <end position="39"/>
    </location>
</feature>
<comment type="caution">
    <text evidence="2">The sequence shown here is derived from an EMBL/GenBank/DDBJ whole genome shotgun (WGS) entry which is preliminary data.</text>
</comment>
<name>A0AAJ0DFR1_9PEZI</name>
<evidence type="ECO:0000313" key="2">
    <source>
        <dbReference type="EMBL" id="KAK3053070.1"/>
    </source>
</evidence>
<feature type="compositionally biased region" description="Basic and acidic residues" evidence="1">
    <location>
        <begin position="388"/>
        <end position="398"/>
    </location>
</feature>
<keyword evidence="3" id="KW-1185">Reference proteome</keyword>
<accession>A0AAJ0DFR1</accession>
<feature type="compositionally biased region" description="Polar residues" evidence="1">
    <location>
        <begin position="586"/>
        <end position="595"/>
    </location>
</feature>
<sequence>MPPKKDLWAQDSLRRARTNESQAEAGASDEAQSSSSGSAPHRGPPQGTQESVRNAQPGYVPPRVPVGGRAPGTAPARNSNNGSARSSRRGGRTDEPQAEAGAQGTERFPDTRAPQAGTSRMMQESNSMAQAGPAPPPDVPGYNDDEPPPAWGPDSYGTPDPPDFSRPWIAPAARLRSPSGATLPYEEQQLPSNLDMFNLPHFLPDPWTERTGPTARPEARPRTPSSHETSVYEESDSPVSAPRSTIGHADGDDMAITTAPHDPPPEYNVRREALRRRADARRAEARRDETATGSALPRAPSPPPTQAASPFQLGVERPQLRVTNAGPVPTNSSIQDSDQFEVRTPTPVPGSGESSPHPEPVLGQPHDPYPDQRPAANQPAPQQRPRRMTLDTDSESRSRGISSSPEEEARRGLRALVPERVRGMIRAASPLRHVVERVRRWASRRRVAFERVRLGALRLGRRRNRNVAASSRVAETASQTGRQPPPPPPADQERGRPVQRRGEDSILGREIPDPDLDSSYLPTPTRYTETGYPSESSVPRGYNQQGQDQLAQGRNPVADMARTRYQQQPQRSDGALSVVRPVSGTAVRSRSVQSDSDLRPRR</sequence>